<evidence type="ECO:0000313" key="2">
    <source>
        <dbReference type="Proteomes" id="UP000188268"/>
    </source>
</evidence>
<protein>
    <submittedName>
        <fullName evidence="1">Uncharacterized protein</fullName>
    </submittedName>
</protein>
<accession>A0A1R3JY20</accession>
<proteinExistence type="predicted"/>
<dbReference type="OrthoDB" id="248923at2759"/>
<gene>
    <name evidence="1" type="ORF">CCACVL1_03648</name>
</gene>
<comment type="caution">
    <text evidence="1">The sequence shown here is derived from an EMBL/GenBank/DDBJ whole genome shotgun (WGS) entry which is preliminary data.</text>
</comment>
<evidence type="ECO:0000313" key="1">
    <source>
        <dbReference type="EMBL" id="OMO99762.1"/>
    </source>
</evidence>
<reference evidence="1 2" key="1">
    <citation type="submission" date="2013-09" db="EMBL/GenBank/DDBJ databases">
        <title>Corchorus capsularis genome sequencing.</title>
        <authorList>
            <person name="Alam M."/>
            <person name="Haque M.S."/>
            <person name="Islam M.S."/>
            <person name="Emdad E.M."/>
            <person name="Islam M.M."/>
            <person name="Ahmed B."/>
            <person name="Halim A."/>
            <person name="Hossen Q.M.M."/>
            <person name="Hossain M.Z."/>
            <person name="Ahmed R."/>
            <person name="Khan M.M."/>
            <person name="Islam R."/>
            <person name="Rashid M.M."/>
            <person name="Khan S.A."/>
            <person name="Rahman M.S."/>
            <person name="Alam M."/>
        </authorList>
    </citation>
    <scope>NUCLEOTIDE SEQUENCE [LARGE SCALE GENOMIC DNA]</scope>
    <source>
        <strain evidence="2">cv. CVL-1</strain>
        <tissue evidence="1">Whole seedling</tissue>
    </source>
</reference>
<dbReference type="EMBL" id="AWWV01006795">
    <property type="protein sequence ID" value="OMO99762.1"/>
    <property type="molecule type" value="Genomic_DNA"/>
</dbReference>
<dbReference type="Proteomes" id="UP000188268">
    <property type="component" value="Unassembled WGS sequence"/>
</dbReference>
<organism evidence="1 2">
    <name type="scientific">Corchorus capsularis</name>
    <name type="common">Jute</name>
    <dbReference type="NCBI Taxonomy" id="210143"/>
    <lineage>
        <taxon>Eukaryota</taxon>
        <taxon>Viridiplantae</taxon>
        <taxon>Streptophyta</taxon>
        <taxon>Embryophyta</taxon>
        <taxon>Tracheophyta</taxon>
        <taxon>Spermatophyta</taxon>
        <taxon>Magnoliopsida</taxon>
        <taxon>eudicotyledons</taxon>
        <taxon>Gunneridae</taxon>
        <taxon>Pentapetalae</taxon>
        <taxon>rosids</taxon>
        <taxon>malvids</taxon>
        <taxon>Malvales</taxon>
        <taxon>Malvaceae</taxon>
        <taxon>Grewioideae</taxon>
        <taxon>Apeibeae</taxon>
        <taxon>Corchorus</taxon>
    </lineage>
</organism>
<keyword evidence="2" id="KW-1185">Reference proteome</keyword>
<name>A0A1R3JY20_COCAP</name>
<sequence length="48" mass="5273">MVRNSDFIIEIAGRGNKKGNRAPRSRYNVAIKCATITPDLKKGGKEPT</sequence>
<dbReference type="AlphaFoldDB" id="A0A1R3JY20"/>
<dbReference type="Gramene" id="OMO99762">
    <property type="protein sequence ID" value="OMO99762"/>
    <property type="gene ID" value="CCACVL1_03648"/>
</dbReference>